<dbReference type="GO" id="GO:0003964">
    <property type="term" value="F:RNA-directed DNA polymerase activity"/>
    <property type="evidence" value="ECO:0007669"/>
    <property type="project" value="UniProtKB-KW"/>
</dbReference>
<protein>
    <submittedName>
        <fullName evidence="1">Putative reverse transcriptase domain-containing protein</fullName>
    </submittedName>
</protein>
<organism evidence="1">
    <name type="scientific">Tanacetum cinerariifolium</name>
    <name type="common">Dalmatian daisy</name>
    <name type="synonym">Chrysanthemum cinerariifolium</name>
    <dbReference type="NCBI Taxonomy" id="118510"/>
    <lineage>
        <taxon>Eukaryota</taxon>
        <taxon>Viridiplantae</taxon>
        <taxon>Streptophyta</taxon>
        <taxon>Embryophyta</taxon>
        <taxon>Tracheophyta</taxon>
        <taxon>Spermatophyta</taxon>
        <taxon>Magnoliopsida</taxon>
        <taxon>eudicotyledons</taxon>
        <taxon>Gunneridae</taxon>
        <taxon>Pentapetalae</taxon>
        <taxon>asterids</taxon>
        <taxon>campanulids</taxon>
        <taxon>Asterales</taxon>
        <taxon>Asteraceae</taxon>
        <taxon>Asteroideae</taxon>
        <taxon>Anthemideae</taxon>
        <taxon>Anthemidinae</taxon>
        <taxon>Tanacetum</taxon>
    </lineage>
</organism>
<dbReference type="EMBL" id="BKCJ011504977">
    <property type="protein sequence ID" value="GFD38735.1"/>
    <property type="molecule type" value="Genomic_DNA"/>
</dbReference>
<feature type="non-terminal residue" evidence="1">
    <location>
        <position position="1"/>
    </location>
</feature>
<name>A0A699VT52_TANCI</name>
<sequence length="130" mass="14330">TVISCSKVQEYKAKGCHVFLAQISATKEDDKPEKKQVKDVPIVQDFSEVFPKDLPGLPPARSVEFQIDLILGAAPVARAPYCLASSEMKELSEKLQELSDTGFIRPSSSPWGAPVLFVQKKDGSFRMCID</sequence>
<dbReference type="PANTHER" id="PTHR15503">
    <property type="entry name" value="LDOC1 RELATED"/>
    <property type="match status" value="1"/>
</dbReference>
<dbReference type="Gene3D" id="3.10.10.10">
    <property type="entry name" value="HIV Type 1 Reverse Transcriptase, subunit A, domain 1"/>
    <property type="match status" value="1"/>
</dbReference>
<gene>
    <name evidence="1" type="ORF">Tci_910704</name>
</gene>
<evidence type="ECO:0000313" key="1">
    <source>
        <dbReference type="EMBL" id="GFD38735.1"/>
    </source>
</evidence>
<proteinExistence type="predicted"/>
<comment type="caution">
    <text evidence="1">The sequence shown here is derived from an EMBL/GenBank/DDBJ whole genome shotgun (WGS) entry which is preliminary data.</text>
</comment>
<reference evidence="1" key="1">
    <citation type="journal article" date="2019" name="Sci. Rep.">
        <title>Draft genome of Tanacetum cinerariifolium, the natural source of mosquito coil.</title>
        <authorList>
            <person name="Yamashiro T."/>
            <person name="Shiraishi A."/>
            <person name="Satake H."/>
            <person name="Nakayama K."/>
        </authorList>
    </citation>
    <scope>NUCLEOTIDE SEQUENCE</scope>
</reference>
<dbReference type="InterPro" id="IPR032567">
    <property type="entry name" value="RTL1-rel"/>
</dbReference>
<dbReference type="AlphaFoldDB" id="A0A699VT52"/>
<keyword evidence="1" id="KW-0548">Nucleotidyltransferase</keyword>
<keyword evidence="1" id="KW-0808">Transferase</keyword>
<dbReference type="InterPro" id="IPR043502">
    <property type="entry name" value="DNA/RNA_pol_sf"/>
</dbReference>
<keyword evidence="1" id="KW-0695">RNA-directed DNA polymerase</keyword>
<accession>A0A699VT52</accession>
<dbReference type="SUPFAM" id="SSF56672">
    <property type="entry name" value="DNA/RNA polymerases"/>
    <property type="match status" value="1"/>
</dbReference>
<dbReference type="PANTHER" id="PTHR15503:SF45">
    <property type="entry name" value="RNA-DIRECTED DNA POLYMERASE HOMOLOG"/>
    <property type="match status" value="1"/>
</dbReference>